<protein>
    <submittedName>
        <fullName evidence="12">Heme biosynthesis HemY N-terminal domain-containing protein</fullName>
    </submittedName>
</protein>
<proteinExistence type="predicted"/>
<dbReference type="RefSeq" id="WP_345010114.1">
    <property type="nucleotide sequence ID" value="NZ_BAABFC010000003.1"/>
</dbReference>
<dbReference type="NCBIfam" id="TIGR00540">
    <property type="entry name" value="TPR_hemY_coli"/>
    <property type="match status" value="1"/>
</dbReference>
<evidence type="ECO:0000256" key="4">
    <source>
        <dbReference type="ARBA" id="ARBA00022475"/>
    </source>
</evidence>
<evidence type="ECO:0000256" key="9">
    <source>
        <dbReference type="ARBA" id="ARBA00023244"/>
    </source>
</evidence>
<dbReference type="Proteomes" id="UP001501321">
    <property type="component" value="Unassembled WGS sequence"/>
</dbReference>
<keyword evidence="8 10" id="KW-0472">Membrane</keyword>
<dbReference type="InterPro" id="IPR010817">
    <property type="entry name" value="HemY_N"/>
</dbReference>
<evidence type="ECO:0000256" key="10">
    <source>
        <dbReference type="SAM" id="Phobius"/>
    </source>
</evidence>
<evidence type="ECO:0000256" key="2">
    <source>
        <dbReference type="ARBA" id="ARBA00004429"/>
    </source>
</evidence>
<feature type="domain" description="HemY N-terminal" evidence="11">
    <location>
        <begin position="26"/>
        <end position="132"/>
    </location>
</feature>
<evidence type="ECO:0000256" key="1">
    <source>
        <dbReference type="ARBA" id="ARBA00002962"/>
    </source>
</evidence>
<evidence type="ECO:0000256" key="5">
    <source>
        <dbReference type="ARBA" id="ARBA00022519"/>
    </source>
</evidence>
<keyword evidence="9" id="KW-0627">Porphyrin biosynthesis</keyword>
<evidence type="ECO:0000256" key="8">
    <source>
        <dbReference type="ARBA" id="ARBA00023136"/>
    </source>
</evidence>
<gene>
    <name evidence="12" type="ORF">GCM10023095_07070</name>
</gene>
<dbReference type="SUPFAM" id="SSF48452">
    <property type="entry name" value="TPR-like"/>
    <property type="match status" value="1"/>
</dbReference>
<accession>A0ABP8Q1H7</accession>
<evidence type="ECO:0000256" key="3">
    <source>
        <dbReference type="ARBA" id="ARBA00004744"/>
    </source>
</evidence>
<comment type="caution">
    <text evidence="12">The sequence shown here is derived from an EMBL/GenBank/DDBJ whole genome shotgun (WGS) entry which is preliminary data.</text>
</comment>
<keyword evidence="6 10" id="KW-0812">Transmembrane</keyword>
<sequence length="390" mass="43576">MFRILLLLLLLAVALFAGPHLAGNQGYVQIIFGHYSVEMTVVSATLLAVLGYFGLLLLEYLLTRLLSLGSRTRNWFGLRRSNKAHQRTRKGHLALATGDYRQAERLMAASAADSEFPLLNYLGAARAADAQGRDEARDRYLQQAQAHPQGALAAGLLAARLALRNRQPELAISQLTPLLTEHAKHPRLLTLYQRALLAAGRWQELIELLPRLQQLKLLTPDALSQLQHTAYPARFAELAAEGSEALLSYWRALAKPLRQQVALRAACCQQLIRLQAHGEAETLLREGLKQRRDPALLALCGQLQLPDYQPLLNLLQEYGPDQDNEAALLSAQGQLNFLLQRYPLAQQLLEKAVALAPNARDYRLLGQLMERQRLFEKANHYYLAGLQLTA</sequence>
<comment type="function">
    <text evidence="1">Involved in a late step of protoheme IX synthesis.</text>
</comment>
<dbReference type="InterPro" id="IPR011990">
    <property type="entry name" value="TPR-like_helical_dom_sf"/>
</dbReference>
<reference evidence="13" key="1">
    <citation type="journal article" date="2019" name="Int. J. Syst. Evol. Microbiol.">
        <title>The Global Catalogue of Microorganisms (GCM) 10K type strain sequencing project: providing services to taxonomists for standard genome sequencing and annotation.</title>
        <authorList>
            <consortium name="The Broad Institute Genomics Platform"/>
            <consortium name="The Broad Institute Genome Sequencing Center for Infectious Disease"/>
            <person name="Wu L."/>
            <person name="Ma J."/>
        </authorList>
    </citation>
    <scope>NUCLEOTIDE SEQUENCE [LARGE SCALE GENOMIC DNA]</scope>
    <source>
        <strain evidence="13">JCM 32226</strain>
    </source>
</reference>
<keyword evidence="4" id="KW-1003">Cell membrane</keyword>
<name>A0ABP8Q1H7_9GAMM</name>
<keyword evidence="13" id="KW-1185">Reference proteome</keyword>
<evidence type="ECO:0000256" key="7">
    <source>
        <dbReference type="ARBA" id="ARBA00022989"/>
    </source>
</evidence>
<comment type="pathway">
    <text evidence="3">Porphyrin-containing compound metabolism; protoheme biosynthesis.</text>
</comment>
<evidence type="ECO:0000313" key="12">
    <source>
        <dbReference type="EMBL" id="GAA4494820.1"/>
    </source>
</evidence>
<evidence type="ECO:0000259" key="11">
    <source>
        <dbReference type="Pfam" id="PF07219"/>
    </source>
</evidence>
<evidence type="ECO:0000313" key="13">
    <source>
        <dbReference type="Proteomes" id="UP001501321"/>
    </source>
</evidence>
<feature type="transmembrane region" description="Helical" evidence="10">
    <location>
        <begin position="40"/>
        <end position="62"/>
    </location>
</feature>
<dbReference type="Pfam" id="PF07219">
    <property type="entry name" value="HemY_N"/>
    <property type="match status" value="1"/>
</dbReference>
<organism evidence="12 13">
    <name type="scientific">Pseudaeromonas paramecii</name>
    <dbReference type="NCBI Taxonomy" id="2138166"/>
    <lineage>
        <taxon>Bacteria</taxon>
        <taxon>Pseudomonadati</taxon>
        <taxon>Pseudomonadota</taxon>
        <taxon>Gammaproteobacteria</taxon>
        <taxon>Aeromonadales</taxon>
        <taxon>Aeromonadaceae</taxon>
        <taxon>Pseudaeromonas</taxon>
    </lineage>
</organism>
<dbReference type="InterPro" id="IPR005254">
    <property type="entry name" value="Heme_biosyn_assoc_TPR_pro"/>
</dbReference>
<dbReference type="Gene3D" id="1.25.40.10">
    <property type="entry name" value="Tetratricopeptide repeat domain"/>
    <property type="match status" value="1"/>
</dbReference>
<keyword evidence="5" id="KW-0997">Cell inner membrane</keyword>
<keyword evidence="7 10" id="KW-1133">Transmembrane helix</keyword>
<comment type="subcellular location">
    <subcellularLocation>
        <location evidence="2">Cell inner membrane</location>
        <topology evidence="2">Multi-pass membrane protein</topology>
    </subcellularLocation>
</comment>
<dbReference type="EMBL" id="BAABFC010000003">
    <property type="protein sequence ID" value="GAA4494820.1"/>
    <property type="molecule type" value="Genomic_DNA"/>
</dbReference>
<evidence type="ECO:0000256" key="6">
    <source>
        <dbReference type="ARBA" id="ARBA00022692"/>
    </source>
</evidence>